<dbReference type="GO" id="GO:0003824">
    <property type="term" value="F:catalytic activity"/>
    <property type="evidence" value="ECO:0007669"/>
    <property type="project" value="InterPro"/>
</dbReference>
<evidence type="ECO:0000259" key="7">
    <source>
        <dbReference type="PROSITE" id="PS51918"/>
    </source>
</evidence>
<dbReference type="PANTHER" id="PTHR11135">
    <property type="entry name" value="HISTONE ACETYLTRANSFERASE-RELATED"/>
    <property type="match status" value="1"/>
</dbReference>
<dbReference type="SFLD" id="SFLDS00029">
    <property type="entry name" value="Radical_SAM"/>
    <property type="match status" value="1"/>
</dbReference>
<accession>A0A2L1CBI1</accession>
<evidence type="ECO:0000256" key="6">
    <source>
        <dbReference type="ARBA" id="ARBA00023014"/>
    </source>
</evidence>
<dbReference type="KEGG" id="mmad:MMJJ_13430"/>
<dbReference type="EMBL" id="JACDUO010000001">
    <property type="protein sequence ID" value="MBA2863231.1"/>
    <property type="molecule type" value="Genomic_DNA"/>
</dbReference>
<gene>
    <name evidence="9" type="ORF">HNP94_000231</name>
    <name evidence="10" type="ORF">HNP96_000785</name>
    <name evidence="8" type="ORF">MMJJ_13430</name>
</gene>
<evidence type="ECO:0000256" key="3">
    <source>
        <dbReference type="ARBA" id="ARBA00022691"/>
    </source>
</evidence>
<dbReference type="SFLD" id="SFLDG01086">
    <property type="entry name" value="elongater_protein-like"/>
    <property type="match status" value="1"/>
</dbReference>
<evidence type="ECO:0000313" key="10">
    <source>
        <dbReference type="EMBL" id="MBB6496764.1"/>
    </source>
</evidence>
<dbReference type="InterPro" id="IPR032432">
    <property type="entry name" value="Radical_SAM_C"/>
</dbReference>
<dbReference type="PANTHER" id="PTHR11135:SF1">
    <property type="entry name" value="PROTEIN YHCC"/>
    <property type="match status" value="1"/>
</dbReference>
<evidence type="ECO:0000256" key="5">
    <source>
        <dbReference type="ARBA" id="ARBA00023004"/>
    </source>
</evidence>
<keyword evidence="3" id="KW-0949">S-adenosyl-L-methionine</keyword>
<protein>
    <submittedName>
        <fullName evidence="8">Coproporphyrinogen III oxidase</fullName>
    </submittedName>
</protein>
<evidence type="ECO:0000256" key="2">
    <source>
        <dbReference type="ARBA" id="ARBA00022485"/>
    </source>
</evidence>
<proteinExistence type="predicted"/>
<dbReference type="InterPro" id="IPR023404">
    <property type="entry name" value="rSAM_horseshoe"/>
</dbReference>
<dbReference type="Pfam" id="PF04055">
    <property type="entry name" value="Radical_SAM"/>
    <property type="match status" value="1"/>
</dbReference>
<sequence length="332" mass="38730">MNRGAQIYRNTSSSIDKNIVDKIYSEGYSIAQYGLYTRREKGYKTFKVAVDAGFSCPNKDGTIDTEGCIFCPKMGRPISVEYCNVKYSLKEQIEHQIQRNKEKGIEKFYVYFYPGTNTHASPEYLKELWDFALSFDDVIGISIGTRPDCLEDEKLDILENYVKEGYEIWIDLGIQTMHDKTLDFLNRKHSSDDVRRVLRECKQRGILVCGHIILGLPDESWDMMMETAKILSDLEIDALKIYPLVVVENTKLEEIYWKGEYKSLDEKQYIHLVADFLEHLSPYVIIQRVSKDKVPEEIKISPEWSLKRLRILNEVSKLLDKRKTKQGSKYEK</sequence>
<dbReference type="PROSITE" id="PS51918">
    <property type="entry name" value="RADICAL_SAM"/>
    <property type="match status" value="1"/>
</dbReference>
<comment type="cofactor">
    <cofactor evidence="1">
        <name>[4Fe-4S] cluster</name>
        <dbReference type="ChEBI" id="CHEBI:49883"/>
    </cofactor>
</comment>
<dbReference type="InterPro" id="IPR006638">
    <property type="entry name" value="Elp3/MiaA/NifB-like_rSAM"/>
</dbReference>
<dbReference type="AlphaFoldDB" id="A0A2L1CBI1"/>
<dbReference type="Proteomes" id="UP000567099">
    <property type="component" value="Unassembled WGS sequence"/>
</dbReference>
<evidence type="ECO:0000256" key="1">
    <source>
        <dbReference type="ARBA" id="ARBA00001966"/>
    </source>
</evidence>
<feature type="domain" description="Radical SAM core" evidence="7">
    <location>
        <begin position="40"/>
        <end position="296"/>
    </location>
</feature>
<evidence type="ECO:0000313" key="11">
    <source>
        <dbReference type="Proteomes" id="UP000239462"/>
    </source>
</evidence>
<dbReference type="InterPro" id="IPR005911">
    <property type="entry name" value="YhcC-like"/>
</dbReference>
<dbReference type="InterPro" id="IPR039661">
    <property type="entry name" value="ELP3"/>
</dbReference>
<keyword evidence="4" id="KW-0479">Metal-binding</keyword>
<dbReference type="RefSeq" id="WP_104838180.1">
    <property type="nucleotide sequence ID" value="NZ_CP026606.1"/>
</dbReference>
<keyword evidence="5" id="KW-0408">Iron</keyword>
<dbReference type="InterPro" id="IPR007197">
    <property type="entry name" value="rSAM"/>
</dbReference>
<dbReference type="SMART" id="SM00729">
    <property type="entry name" value="Elp3"/>
    <property type="match status" value="1"/>
</dbReference>
<dbReference type="GO" id="GO:0051539">
    <property type="term" value="F:4 iron, 4 sulfur cluster binding"/>
    <property type="evidence" value="ECO:0007669"/>
    <property type="project" value="UniProtKB-KW"/>
</dbReference>
<reference evidence="9 12" key="3">
    <citation type="submission" date="2020-07" db="EMBL/GenBank/DDBJ databases">
        <title>Genomic Encyclopedia of Type Strains, Phase IV (KMG-V): Genome sequencing to study the core and pangenomes of soil and plant-associated prokaryotes.</title>
        <authorList>
            <person name="Whitman W."/>
        </authorList>
    </citation>
    <scope>NUCLEOTIDE SEQUENCE [LARGE SCALE GENOMIC DNA]</scope>
    <source>
        <strain evidence="9 12">C13</strain>
        <strain evidence="10 13">D1</strain>
    </source>
</reference>
<dbReference type="EMBL" id="CP026606">
    <property type="protein sequence ID" value="AVB76722.1"/>
    <property type="molecule type" value="Genomic_DNA"/>
</dbReference>
<reference evidence="8" key="2">
    <citation type="submission" date="2018-02" db="EMBL/GenBank/DDBJ databases">
        <title>Complete genome sequence of the Methanococcus maripaludis type strain JJ (DSM 2067), a model for selenoprotein synthesis in Archaea.</title>
        <authorList>
            <person name="Poehlein A."/>
            <person name="Heym D."/>
            <person name="Quitzke V."/>
            <person name="Fersch J."/>
            <person name="Daniel R."/>
            <person name="Rother M."/>
        </authorList>
    </citation>
    <scope>NUCLEOTIDE SEQUENCE [LARGE SCALE GENOMIC DNA]</scope>
    <source>
        <strain evidence="8">DSM 2067</strain>
    </source>
</reference>
<organism evidence="8 11">
    <name type="scientific">Methanococcus maripaludis</name>
    <name type="common">Methanococcus deltae</name>
    <dbReference type="NCBI Taxonomy" id="39152"/>
    <lineage>
        <taxon>Archaea</taxon>
        <taxon>Methanobacteriati</taxon>
        <taxon>Methanobacteriota</taxon>
        <taxon>Methanomada group</taxon>
        <taxon>Methanococci</taxon>
        <taxon>Methanococcales</taxon>
        <taxon>Methanococcaceae</taxon>
        <taxon>Methanococcus</taxon>
    </lineage>
</organism>
<dbReference type="Pfam" id="PF16199">
    <property type="entry name" value="Radical_SAM_C"/>
    <property type="match status" value="1"/>
</dbReference>
<dbReference type="SFLD" id="SFLDG01091">
    <property type="entry name" value="uncharacterized_CHP01210-like"/>
    <property type="match status" value="1"/>
</dbReference>
<dbReference type="Proteomes" id="UP000239462">
    <property type="component" value="Chromosome"/>
</dbReference>
<dbReference type="EMBL" id="JACHED010000001">
    <property type="protein sequence ID" value="MBB6496764.1"/>
    <property type="molecule type" value="Genomic_DNA"/>
</dbReference>
<dbReference type="Proteomes" id="UP000590564">
    <property type="component" value="Unassembled WGS sequence"/>
</dbReference>
<keyword evidence="2" id="KW-0004">4Fe-4S</keyword>
<dbReference type="GO" id="GO:0046872">
    <property type="term" value="F:metal ion binding"/>
    <property type="evidence" value="ECO:0007669"/>
    <property type="project" value="UniProtKB-KW"/>
</dbReference>
<name>A0A2L1CBI1_METMI</name>
<dbReference type="InterPro" id="IPR058240">
    <property type="entry name" value="rSAM_sf"/>
</dbReference>
<dbReference type="GeneID" id="36102430"/>
<evidence type="ECO:0000313" key="13">
    <source>
        <dbReference type="Proteomes" id="UP000590564"/>
    </source>
</evidence>
<reference evidence="11" key="1">
    <citation type="journal article" date="2018" name="Genome Announc.">
        <title>Complete Genome Sequence of the Methanococcus maripaludis Type Strain JJ (DSM 2067), a Model for Selenoprotein Synthesis in Archaea.</title>
        <authorList>
            <person name="Poehlein A."/>
            <person name="Heym D."/>
            <person name="Quitzke V."/>
            <person name="Fersch J."/>
            <person name="Daniel R."/>
            <person name="Rother M."/>
        </authorList>
    </citation>
    <scope>NUCLEOTIDE SEQUENCE [LARGE SCALE GENOMIC DNA]</scope>
    <source>
        <strain evidence="11">DSM 2067</strain>
    </source>
</reference>
<dbReference type="NCBIfam" id="TIGR01212">
    <property type="entry name" value="TIGR01212 family radical SAM protein"/>
    <property type="match status" value="1"/>
</dbReference>
<dbReference type="SUPFAM" id="SSF102114">
    <property type="entry name" value="Radical SAM enzymes"/>
    <property type="match status" value="1"/>
</dbReference>
<evidence type="ECO:0000313" key="9">
    <source>
        <dbReference type="EMBL" id="MBA2863231.1"/>
    </source>
</evidence>
<evidence type="ECO:0000313" key="8">
    <source>
        <dbReference type="EMBL" id="AVB76722.1"/>
    </source>
</evidence>
<dbReference type="Gene3D" id="3.80.30.20">
    <property type="entry name" value="tm_1862 like domain"/>
    <property type="match status" value="1"/>
</dbReference>
<evidence type="ECO:0000256" key="4">
    <source>
        <dbReference type="ARBA" id="ARBA00022723"/>
    </source>
</evidence>
<evidence type="ECO:0000313" key="12">
    <source>
        <dbReference type="Proteomes" id="UP000567099"/>
    </source>
</evidence>
<keyword evidence="6" id="KW-0411">Iron-sulfur</keyword>